<comment type="catalytic activity">
    <reaction evidence="5">
        <text>dUTP + H2O = dUMP + diphosphate + H(+)</text>
        <dbReference type="Rhea" id="RHEA:10248"/>
        <dbReference type="ChEBI" id="CHEBI:15377"/>
        <dbReference type="ChEBI" id="CHEBI:15378"/>
        <dbReference type="ChEBI" id="CHEBI:33019"/>
        <dbReference type="ChEBI" id="CHEBI:61555"/>
        <dbReference type="ChEBI" id="CHEBI:246422"/>
        <dbReference type="EC" id="3.6.1.23"/>
    </reaction>
</comment>
<dbReference type="InterPro" id="IPR036157">
    <property type="entry name" value="dUTPase-like_sf"/>
</dbReference>
<dbReference type="PANTHER" id="PTHR11241:SF0">
    <property type="entry name" value="DEOXYURIDINE 5'-TRIPHOSPHATE NUCLEOTIDOHYDROLASE"/>
    <property type="match status" value="1"/>
</dbReference>
<evidence type="ECO:0000259" key="6">
    <source>
        <dbReference type="Pfam" id="PF00692"/>
    </source>
</evidence>
<dbReference type="GO" id="GO:0008483">
    <property type="term" value="F:transaminase activity"/>
    <property type="evidence" value="ECO:0007669"/>
    <property type="project" value="UniProtKB-KW"/>
</dbReference>
<evidence type="ECO:0000256" key="5">
    <source>
        <dbReference type="ARBA" id="ARBA00047686"/>
    </source>
</evidence>
<dbReference type="RefSeq" id="WP_181602757.1">
    <property type="nucleotide sequence ID" value="NZ_CP059378.1"/>
</dbReference>
<keyword evidence="4" id="KW-0546">Nucleotide metabolism</keyword>
<dbReference type="InterPro" id="IPR008181">
    <property type="entry name" value="dUTPase"/>
</dbReference>
<keyword evidence="7" id="KW-0808">Transferase</keyword>
<evidence type="ECO:0000313" key="8">
    <source>
        <dbReference type="Proteomes" id="UP000512286"/>
    </source>
</evidence>
<feature type="domain" description="dUTPase-like" evidence="6">
    <location>
        <begin position="15"/>
        <end position="98"/>
    </location>
</feature>
<dbReference type="EMBL" id="CP059378">
    <property type="protein sequence ID" value="QLY81059.1"/>
    <property type="molecule type" value="Genomic_DNA"/>
</dbReference>
<dbReference type="GO" id="GO:0046081">
    <property type="term" value="P:dUTP catabolic process"/>
    <property type="evidence" value="ECO:0007669"/>
    <property type="project" value="InterPro"/>
</dbReference>
<sequence length="201" mass="22452">MENNIDVYIKLGENGVIPKYGSINAAGCDLYAASDLVIRPGEIKVLSLDFIMAIPEDCEAQVRPRSGLSLKTTLRIPNSPGTIDADYRDNVGVIIENNYSIENLPYEIMRSPELIEVLEKEYREVCLSEIVKSNSNSNCSILNNKIYLDKNNNPYGSIYIKKGERIAQMIFCKYKRANFIEHENPKAIGENRGGGFGHTGV</sequence>
<evidence type="ECO:0000256" key="3">
    <source>
        <dbReference type="ARBA" id="ARBA00022801"/>
    </source>
</evidence>
<dbReference type="Gene3D" id="2.70.40.10">
    <property type="match status" value="1"/>
</dbReference>
<dbReference type="InterPro" id="IPR029054">
    <property type="entry name" value="dUTPase-like"/>
</dbReference>
<dbReference type="GO" id="GO:0000287">
    <property type="term" value="F:magnesium ion binding"/>
    <property type="evidence" value="ECO:0007669"/>
    <property type="project" value="InterPro"/>
</dbReference>
<dbReference type="Pfam" id="PF00692">
    <property type="entry name" value="dUTPase"/>
    <property type="match status" value="2"/>
</dbReference>
<dbReference type="SUPFAM" id="SSF51283">
    <property type="entry name" value="dUTPase-like"/>
    <property type="match status" value="1"/>
</dbReference>
<evidence type="ECO:0000313" key="7">
    <source>
        <dbReference type="EMBL" id="QLY81059.1"/>
    </source>
</evidence>
<accession>A0A7D6ZIQ5</accession>
<dbReference type="EC" id="3.6.1.23" evidence="2"/>
<comment type="similarity">
    <text evidence="1">Belongs to the dUTPase family.</text>
</comment>
<dbReference type="AlphaFoldDB" id="A0A7D6ZIQ5"/>
<gene>
    <name evidence="7" type="ORF">HZF06_05580</name>
</gene>
<keyword evidence="7" id="KW-0032">Aminotransferase</keyword>
<dbReference type="CDD" id="cd07557">
    <property type="entry name" value="trimeric_dUTPase"/>
    <property type="match status" value="1"/>
</dbReference>
<dbReference type="GO" id="GO:0006226">
    <property type="term" value="P:dUMP biosynthetic process"/>
    <property type="evidence" value="ECO:0007669"/>
    <property type="project" value="InterPro"/>
</dbReference>
<evidence type="ECO:0000256" key="1">
    <source>
        <dbReference type="ARBA" id="ARBA00006581"/>
    </source>
</evidence>
<dbReference type="GO" id="GO:0004170">
    <property type="term" value="F:dUTP diphosphatase activity"/>
    <property type="evidence" value="ECO:0007669"/>
    <property type="project" value="UniProtKB-EC"/>
</dbReference>
<evidence type="ECO:0000256" key="4">
    <source>
        <dbReference type="ARBA" id="ARBA00023080"/>
    </source>
</evidence>
<dbReference type="PANTHER" id="PTHR11241">
    <property type="entry name" value="DEOXYURIDINE 5'-TRIPHOSPHATE NUCLEOTIDOHYDROLASE"/>
    <property type="match status" value="1"/>
</dbReference>
<reference evidence="7 8" key="1">
    <citation type="submission" date="2020-07" db="EMBL/GenBank/DDBJ databases">
        <title>Electron transfer.</title>
        <authorList>
            <person name="Huang L."/>
            <person name="Liu X."/>
            <person name="Zhou S."/>
        </authorList>
    </citation>
    <scope>NUCLEOTIDE SEQUENCE [LARGE SCALE GENOMIC DNA]</scope>
    <source>
        <strain evidence="7 8">Lx1</strain>
    </source>
</reference>
<evidence type="ECO:0000256" key="2">
    <source>
        <dbReference type="ARBA" id="ARBA00012379"/>
    </source>
</evidence>
<dbReference type="Proteomes" id="UP000512286">
    <property type="component" value="Chromosome"/>
</dbReference>
<feature type="domain" description="dUTPase-like" evidence="6">
    <location>
        <begin position="156"/>
        <end position="200"/>
    </location>
</feature>
<dbReference type="InterPro" id="IPR033704">
    <property type="entry name" value="dUTPase_trimeric"/>
</dbReference>
<protein>
    <recommendedName>
        <fullName evidence="2">dUTP diphosphatase</fullName>
        <ecNumber evidence="2">3.6.1.23</ecNumber>
    </recommendedName>
</protein>
<dbReference type="KEGG" id="cint:HZF06_05580"/>
<name>A0A7D6ZIQ5_9CLOT</name>
<organism evidence="7 8">
    <name type="scientific">Clostridium intestinale</name>
    <dbReference type="NCBI Taxonomy" id="36845"/>
    <lineage>
        <taxon>Bacteria</taxon>
        <taxon>Bacillati</taxon>
        <taxon>Bacillota</taxon>
        <taxon>Clostridia</taxon>
        <taxon>Eubacteriales</taxon>
        <taxon>Clostridiaceae</taxon>
        <taxon>Clostridium</taxon>
    </lineage>
</organism>
<keyword evidence="3" id="KW-0378">Hydrolase</keyword>
<proteinExistence type="inferred from homology"/>